<keyword evidence="1" id="KW-1133">Transmembrane helix</keyword>
<evidence type="ECO:0000313" key="2">
    <source>
        <dbReference type="EMBL" id="MEY8442981.1"/>
    </source>
</evidence>
<keyword evidence="3" id="KW-1185">Reference proteome</keyword>
<comment type="caution">
    <text evidence="2">The sequence shown here is derived from an EMBL/GenBank/DDBJ whole genome shotgun (WGS) entry which is preliminary data.</text>
</comment>
<dbReference type="InterPro" id="IPR021707">
    <property type="entry name" value="DUF3290"/>
</dbReference>
<dbReference type="EMBL" id="JBCLSH010000003">
    <property type="protein sequence ID" value="MEY8442981.1"/>
    <property type="molecule type" value="Genomic_DNA"/>
</dbReference>
<accession>A0ABV4D096</accession>
<feature type="transmembrane region" description="Helical" evidence="1">
    <location>
        <begin position="18"/>
        <end position="38"/>
    </location>
</feature>
<keyword evidence="1" id="KW-0472">Membrane</keyword>
<dbReference type="Pfam" id="PF11694">
    <property type="entry name" value="DUF3290"/>
    <property type="match status" value="1"/>
</dbReference>
<name>A0ABV4D096_9LACT</name>
<reference evidence="2 3" key="1">
    <citation type="submission" date="2024-03" db="EMBL/GenBank/DDBJ databases">
        <title>Mouse gut bacterial collection (mGBC) of GemPharmatech.</title>
        <authorList>
            <person name="He Y."/>
            <person name="Dong L."/>
            <person name="Wu D."/>
            <person name="Gao X."/>
            <person name="Lin Z."/>
        </authorList>
    </citation>
    <scope>NUCLEOTIDE SEQUENCE [LARGE SCALE GENOMIC DNA]</scope>
    <source>
        <strain evidence="2 3">61-15</strain>
    </source>
</reference>
<evidence type="ECO:0000313" key="3">
    <source>
        <dbReference type="Proteomes" id="UP001565283"/>
    </source>
</evidence>
<sequence length="148" mass="17417">MNFYDIEFLKSQSGINDYIRYIFIFASLTVLVIIFSIYIRHKIKTKYRDLSIILLLFIILELGIQYSNYRGFQSKQNQSSQMVAFIENVAKNQKVDIDKVLVNSTQFADGIIVKIDDKYYSVNLNPDQKTYTFVESYLINPQNKEIKK</sequence>
<protein>
    <submittedName>
        <fullName evidence="2">DUF3290 domain-containing protein</fullName>
    </submittedName>
</protein>
<organism evidence="2 3">
    <name type="scientific">Lactococcus ileimucosae</name>
    <dbReference type="NCBI Taxonomy" id="2941329"/>
    <lineage>
        <taxon>Bacteria</taxon>
        <taxon>Bacillati</taxon>
        <taxon>Bacillota</taxon>
        <taxon>Bacilli</taxon>
        <taxon>Lactobacillales</taxon>
        <taxon>Streptococcaceae</taxon>
        <taxon>Lactococcus</taxon>
    </lineage>
</organism>
<proteinExistence type="predicted"/>
<gene>
    <name evidence="2" type="ORF">AALA52_01715</name>
</gene>
<keyword evidence="1" id="KW-0812">Transmembrane</keyword>
<evidence type="ECO:0000256" key="1">
    <source>
        <dbReference type="SAM" id="Phobius"/>
    </source>
</evidence>
<dbReference type="Proteomes" id="UP001565283">
    <property type="component" value="Unassembled WGS sequence"/>
</dbReference>
<dbReference type="RefSeq" id="WP_369947800.1">
    <property type="nucleotide sequence ID" value="NZ_JBCLSH010000003.1"/>
</dbReference>
<feature type="transmembrane region" description="Helical" evidence="1">
    <location>
        <begin position="50"/>
        <end position="69"/>
    </location>
</feature>